<evidence type="ECO:0000313" key="5">
    <source>
        <dbReference type="Proteomes" id="UP001056619"/>
    </source>
</evidence>
<dbReference type="EMBL" id="CP098494">
    <property type="protein sequence ID" value="USA61312.1"/>
    <property type="molecule type" value="Genomic_DNA"/>
</dbReference>
<name>A0ABY4U5D0_9SPHN</name>
<keyword evidence="5" id="KW-1185">Reference proteome</keyword>
<dbReference type="RefSeq" id="WP_301642006.1">
    <property type="nucleotide sequence ID" value="NZ_CP098494.1"/>
</dbReference>
<proteinExistence type="predicted"/>
<dbReference type="Gene3D" id="1.10.10.2520">
    <property type="entry name" value="Cell wall hydrolase SleB, domain 1"/>
    <property type="match status" value="1"/>
</dbReference>
<feature type="domain" description="Cell wall hydrolase SleB" evidence="3">
    <location>
        <begin position="114"/>
        <end position="218"/>
    </location>
</feature>
<evidence type="ECO:0000313" key="4">
    <source>
        <dbReference type="EMBL" id="USA61312.1"/>
    </source>
</evidence>
<dbReference type="Pfam" id="PF07486">
    <property type="entry name" value="Hydrolase_2"/>
    <property type="match status" value="1"/>
</dbReference>
<dbReference type="InterPro" id="IPR011105">
    <property type="entry name" value="Cell_wall_hydrolase_SleB"/>
</dbReference>
<evidence type="ECO:0000259" key="3">
    <source>
        <dbReference type="Pfam" id="PF07486"/>
    </source>
</evidence>
<evidence type="ECO:0000256" key="2">
    <source>
        <dbReference type="SAM" id="SignalP"/>
    </source>
</evidence>
<keyword evidence="2" id="KW-0732">Signal</keyword>
<feature type="signal peptide" evidence="2">
    <location>
        <begin position="1"/>
        <end position="23"/>
    </location>
</feature>
<organism evidence="4 5">
    <name type="scientific">Qipengyuania citrea</name>
    <dbReference type="NCBI Taxonomy" id="225971"/>
    <lineage>
        <taxon>Bacteria</taxon>
        <taxon>Pseudomonadati</taxon>
        <taxon>Pseudomonadota</taxon>
        <taxon>Alphaproteobacteria</taxon>
        <taxon>Sphingomonadales</taxon>
        <taxon>Erythrobacteraceae</taxon>
        <taxon>Qipengyuania</taxon>
    </lineage>
</organism>
<feature type="chain" id="PRO_5046800426" evidence="2">
    <location>
        <begin position="24"/>
        <end position="219"/>
    </location>
</feature>
<feature type="region of interest" description="Disordered" evidence="1">
    <location>
        <begin position="65"/>
        <end position="84"/>
    </location>
</feature>
<gene>
    <name evidence="4" type="ORF">NCF85_14800</name>
</gene>
<keyword evidence="4" id="KW-0378">Hydrolase</keyword>
<dbReference type="Proteomes" id="UP001056619">
    <property type="component" value="Chromosome"/>
</dbReference>
<feature type="compositionally biased region" description="Low complexity" evidence="1">
    <location>
        <begin position="74"/>
        <end position="83"/>
    </location>
</feature>
<accession>A0ABY4U5D0</accession>
<dbReference type="InterPro" id="IPR042047">
    <property type="entry name" value="SleB_dom1"/>
</dbReference>
<evidence type="ECO:0000256" key="1">
    <source>
        <dbReference type="SAM" id="MobiDB-lite"/>
    </source>
</evidence>
<reference evidence="4 5" key="1">
    <citation type="submission" date="2022-06" db="EMBL/GenBank/DDBJ databases">
        <authorList>
            <person name="Liu G."/>
        </authorList>
    </citation>
    <scope>NUCLEOTIDE SEQUENCE [LARGE SCALE GENOMIC DNA]</scope>
    <source>
        <strain evidence="4 5">E4</strain>
    </source>
</reference>
<dbReference type="GO" id="GO:0016787">
    <property type="term" value="F:hydrolase activity"/>
    <property type="evidence" value="ECO:0007669"/>
    <property type="project" value="UniProtKB-KW"/>
</dbReference>
<sequence length="219" mass="23684">MIRKTTGFTAIIAAITLTILAGAEGSGANAQVAAHATDQNATEAQLTEEVVPVFVEKPVVQELPGDAELPAENSTDSTSSASSLRELVSTIPTAGQLSDELHCLAGAVYFEARGEPLEGQLAVAQVIVNRAEDRRFPSSYCGVVYQRSQFSFVKGGRMPKVRTGSAAWKRAEAIARIAHRGLWDSKAGDALFFHANYVRPRWSHRKVALATIDTHVFYR</sequence>
<protein>
    <submittedName>
        <fullName evidence="4">Cell wall hydrolase</fullName>
    </submittedName>
</protein>